<dbReference type="GeneID" id="117238534"/>
<sequence length="186" mass="21439">MSSIPPVLMLWLLVVSLPLPPAEAGEMMDLFALIRGTLKYWRRIYQMYEEEVALGYCWAEYFLHHEEDATNATIPSSQSIDPSNFLPVENDGFEKEPWNHWGVIAIENRGTRYRSKRSYAIQSSTKKEEILDTSRNSKTMYSLITQKTLGFFVNVGRQLMDYVDSNSVLACTKDYLLGKAIHWIDS</sequence>
<organism evidence="2 3">
    <name type="scientific">Bombus vosnesenskii</name>
    <dbReference type="NCBI Taxonomy" id="207650"/>
    <lineage>
        <taxon>Eukaryota</taxon>
        <taxon>Metazoa</taxon>
        <taxon>Ecdysozoa</taxon>
        <taxon>Arthropoda</taxon>
        <taxon>Hexapoda</taxon>
        <taxon>Insecta</taxon>
        <taxon>Pterygota</taxon>
        <taxon>Neoptera</taxon>
        <taxon>Endopterygota</taxon>
        <taxon>Hymenoptera</taxon>
        <taxon>Apocrita</taxon>
        <taxon>Aculeata</taxon>
        <taxon>Apoidea</taxon>
        <taxon>Anthophila</taxon>
        <taxon>Apidae</taxon>
        <taxon>Bombus</taxon>
        <taxon>Pyrobombus</taxon>
    </lineage>
</organism>
<dbReference type="Proteomes" id="UP000504631">
    <property type="component" value="Unplaced"/>
</dbReference>
<name>A0A6J3L1C7_9HYME</name>
<gene>
    <name evidence="3" type="primary">LOC117238534</name>
</gene>
<feature type="signal peptide" evidence="1">
    <location>
        <begin position="1"/>
        <end position="24"/>
    </location>
</feature>
<proteinExistence type="predicted"/>
<keyword evidence="1" id="KW-0732">Signal</keyword>
<reference evidence="3" key="1">
    <citation type="submission" date="2025-08" db="UniProtKB">
        <authorList>
            <consortium name="RefSeq"/>
        </authorList>
    </citation>
    <scope>IDENTIFICATION</scope>
    <source>
        <tissue evidence="3">Muscle</tissue>
    </source>
</reference>
<protein>
    <submittedName>
        <fullName evidence="3">Uncharacterized protein LOC117238534</fullName>
    </submittedName>
</protein>
<dbReference type="RefSeq" id="XP_033359423.1">
    <property type="nucleotide sequence ID" value="XM_033503532.1"/>
</dbReference>
<evidence type="ECO:0000313" key="2">
    <source>
        <dbReference type="Proteomes" id="UP000504631"/>
    </source>
</evidence>
<keyword evidence="2" id="KW-1185">Reference proteome</keyword>
<dbReference type="KEGG" id="bvk:117238534"/>
<evidence type="ECO:0000313" key="3">
    <source>
        <dbReference type="RefSeq" id="XP_033359423.1"/>
    </source>
</evidence>
<evidence type="ECO:0000256" key="1">
    <source>
        <dbReference type="SAM" id="SignalP"/>
    </source>
</evidence>
<accession>A0A6J3L1C7</accession>
<dbReference type="AlphaFoldDB" id="A0A6J3L1C7"/>
<feature type="chain" id="PRO_5026764247" evidence="1">
    <location>
        <begin position="25"/>
        <end position="186"/>
    </location>
</feature>